<sequence length="24" mass="2808">MQDAKFCSLREEDTSCAREGMVDW</sequence>
<evidence type="ECO:0000313" key="1">
    <source>
        <dbReference type="EMBL" id="JAE31816.1"/>
    </source>
</evidence>
<dbReference type="AlphaFoldDB" id="A0A0A9HAD0"/>
<reference evidence="1" key="1">
    <citation type="submission" date="2014-09" db="EMBL/GenBank/DDBJ databases">
        <authorList>
            <person name="Magalhaes I.L.F."/>
            <person name="Oliveira U."/>
            <person name="Santos F.R."/>
            <person name="Vidigal T.H.D.A."/>
            <person name="Brescovit A.D."/>
            <person name="Santos A.J."/>
        </authorList>
    </citation>
    <scope>NUCLEOTIDE SEQUENCE</scope>
    <source>
        <tissue evidence="1">Shoot tissue taken approximately 20 cm above the soil surface</tissue>
    </source>
</reference>
<name>A0A0A9HAD0_ARUDO</name>
<reference evidence="1" key="2">
    <citation type="journal article" date="2015" name="Data Brief">
        <title>Shoot transcriptome of the giant reed, Arundo donax.</title>
        <authorList>
            <person name="Barrero R.A."/>
            <person name="Guerrero F.D."/>
            <person name="Moolhuijzen P."/>
            <person name="Goolsby J.A."/>
            <person name="Tidwell J."/>
            <person name="Bellgard S.E."/>
            <person name="Bellgard M.I."/>
        </authorList>
    </citation>
    <scope>NUCLEOTIDE SEQUENCE</scope>
    <source>
        <tissue evidence="1">Shoot tissue taken approximately 20 cm above the soil surface</tissue>
    </source>
</reference>
<organism evidence="1">
    <name type="scientific">Arundo donax</name>
    <name type="common">Giant reed</name>
    <name type="synonym">Donax arundinaceus</name>
    <dbReference type="NCBI Taxonomy" id="35708"/>
    <lineage>
        <taxon>Eukaryota</taxon>
        <taxon>Viridiplantae</taxon>
        <taxon>Streptophyta</taxon>
        <taxon>Embryophyta</taxon>
        <taxon>Tracheophyta</taxon>
        <taxon>Spermatophyta</taxon>
        <taxon>Magnoliopsida</taxon>
        <taxon>Liliopsida</taxon>
        <taxon>Poales</taxon>
        <taxon>Poaceae</taxon>
        <taxon>PACMAD clade</taxon>
        <taxon>Arundinoideae</taxon>
        <taxon>Arundineae</taxon>
        <taxon>Arundo</taxon>
    </lineage>
</organism>
<protein>
    <submittedName>
        <fullName evidence="1">Uncharacterized protein</fullName>
    </submittedName>
</protein>
<dbReference type="EMBL" id="GBRH01166080">
    <property type="protein sequence ID" value="JAE31816.1"/>
    <property type="molecule type" value="Transcribed_RNA"/>
</dbReference>
<proteinExistence type="predicted"/>
<accession>A0A0A9HAD0</accession>